<feature type="transmembrane region" description="Helical" evidence="1">
    <location>
        <begin position="135"/>
        <end position="158"/>
    </location>
</feature>
<protein>
    <submittedName>
        <fullName evidence="3">Acyltransferase</fullName>
    </submittedName>
</protein>
<dbReference type="Proteomes" id="UP000241444">
    <property type="component" value="Unassembled WGS sequence"/>
</dbReference>
<dbReference type="Pfam" id="PF01757">
    <property type="entry name" value="Acyl_transf_3"/>
    <property type="match status" value="1"/>
</dbReference>
<keyword evidence="1" id="KW-0472">Membrane</keyword>
<keyword evidence="4" id="KW-1185">Reference proteome</keyword>
<evidence type="ECO:0000313" key="4">
    <source>
        <dbReference type="Proteomes" id="UP000241444"/>
    </source>
</evidence>
<feature type="transmembrane region" description="Helical" evidence="1">
    <location>
        <begin position="12"/>
        <end position="30"/>
    </location>
</feature>
<feature type="transmembrane region" description="Helical" evidence="1">
    <location>
        <begin position="274"/>
        <end position="290"/>
    </location>
</feature>
<evidence type="ECO:0000313" key="3">
    <source>
        <dbReference type="EMBL" id="PSH67718.1"/>
    </source>
</evidence>
<dbReference type="RefSeq" id="WP_106712431.1">
    <property type="nucleotide sequence ID" value="NZ_PGGO01000013.1"/>
</dbReference>
<feature type="domain" description="Acyltransferase 3" evidence="2">
    <location>
        <begin position="6"/>
        <end position="327"/>
    </location>
</feature>
<proteinExistence type="predicted"/>
<dbReference type="GO" id="GO:0016020">
    <property type="term" value="C:membrane"/>
    <property type="evidence" value="ECO:0007669"/>
    <property type="project" value="TreeGrafter"/>
</dbReference>
<keyword evidence="3" id="KW-0808">Transferase</keyword>
<accession>A0A2P7BMM2</accession>
<feature type="transmembrane region" description="Helical" evidence="1">
    <location>
        <begin position="50"/>
        <end position="70"/>
    </location>
</feature>
<gene>
    <name evidence="3" type="ORF">CU102_17715</name>
</gene>
<dbReference type="GO" id="GO:0000271">
    <property type="term" value="P:polysaccharide biosynthetic process"/>
    <property type="evidence" value="ECO:0007669"/>
    <property type="project" value="TreeGrafter"/>
</dbReference>
<keyword evidence="3" id="KW-0012">Acyltransferase</keyword>
<feature type="transmembrane region" description="Helical" evidence="1">
    <location>
        <begin position="249"/>
        <end position="267"/>
    </location>
</feature>
<feature type="transmembrane region" description="Helical" evidence="1">
    <location>
        <begin position="90"/>
        <end position="110"/>
    </location>
</feature>
<reference evidence="4" key="1">
    <citation type="submission" date="2017-11" db="EMBL/GenBank/DDBJ databases">
        <authorList>
            <person name="Kuznetsova I."/>
            <person name="Sazanova A."/>
            <person name="Chirak E."/>
            <person name="Safronova V."/>
            <person name="Willems A."/>
        </authorList>
    </citation>
    <scope>NUCLEOTIDE SEQUENCE [LARGE SCALE GENOMIC DNA]</scope>
    <source>
        <strain evidence="4">STM 196</strain>
    </source>
</reference>
<dbReference type="EMBL" id="PGGO01000013">
    <property type="protein sequence ID" value="PSH67718.1"/>
    <property type="molecule type" value="Genomic_DNA"/>
</dbReference>
<evidence type="ECO:0000256" key="1">
    <source>
        <dbReference type="SAM" id="Phobius"/>
    </source>
</evidence>
<dbReference type="AlphaFoldDB" id="A0A2P7BMM2"/>
<keyword evidence="1" id="KW-0812">Transmembrane</keyword>
<feature type="transmembrane region" description="Helical" evidence="1">
    <location>
        <begin position="310"/>
        <end position="330"/>
    </location>
</feature>
<evidence type="ECO:0000259" key="2">
    <source>
        <dbReference type="Pfam" id="PF01757"/>
    </source>
</evidence>
<dbReference type="PANTHER" id="PTHR23028:SF53">
    <property type="entry name" value="ACYL_TRANSF_3 DOMAIN-CONTAINING PROTEIN"/>
    <property type="match status" value="1"/>
</dbReference>
<dbReference type="GO" id="GO:0016747">
    <property type="term" value="F:acyltransferase activity, transferring groups other than amino-acyl groups"/>
    <property type="evidence" value="ECO:0007669"/>
    <property type="project" value="InterPro"/>
</dbReference>
<feature type="transmembrane region" description="Helical" evidence="1">
    <location>
        <begin position="188"/>
        <end position="206"/>
    </location>
</feature>
<dbReference type="InterPro" id="IPR002656">
    <property type="entry name" value="Acyl_transf_3_dom"/>
</dbReference>
<keyword evidence="1" id="KW-1133">Transmembrane helix</keyword>
<dbReference type="InterPro" id="IPR050879">
    <property type="entry name" value="Acyltransferase_3"/>
</dbReference>
<organism evidence="3 4">
    <name type="scientific">Phyllobacterium brassicacearum</name>
    <dbReference type="NCBI Taxonomy" id="314235"/>
    <lineage>
        <taxon>Bacteria</taxon>
        <taxon>Pseudomonadati</taxon>
        <taxon>Pseudomonadota</taxon>
        <taxon>Alphaproteobacteria</taxon>
        <taxon>Hyphomicrobiales</taxon>
        <taxon>Phyllobacteriaceae</taxon>
        <taxon>Phyllobacterium</taxon>
    </lineage>
</organism>
<feature type="transmembrane region" description="Helical" evidence="1">
    <location>
        <begin position="163"/>
        <end position="182"/>
    </location>
</feature>
<dbReference type="PANTHER" id="PTHR23028">
    <property type="entry name" value="ACETYLTRANSFERASE"/>
    <property type="match status" value="1"/>
</dbReference>
<feature type="transmembrane region" description="Helical" evidence="1">
    <location>
        <begin position="218"/>
        <end position="237"/>
    </location>
</feature>
<sequence>MSGQRIYNLDGLRLVAAMAVVLFHFVFHGPAMQTIPAVERSGWMVGAAQYGYLGVSVFFLISGYVIAYSANGRSALEFAIARFTRLHPTFALIMSLTALATLLFGAPHFYTGSQQYLANLTMMAPAFGQKYMDGAYWSITLELVFYFWVFVLLTLGLFQRYQLAIIAIWLGFSTIAEFVLNVTTFRQLFITEFCGFFAAGILIYRIRSGDGRMVTRLLLAAAFAHSMITTVVGTRAITDAVGVTFEPSVAALTLLGGYGLFTVAAFADRPLLPAAWLTFLGGLTYPLYLLHQQIGYIAIQQLGTSFTGTLPLVVLIALLLFVSWLVSYYFERPLMPKLRQILRELTERMIPASFPLGRILNRVG</sequence>
<comment type="caution">
    <text evidence="3">The sequence shown here is derived from an EMBL/GenBank/DDBJ whole genome shotgun (WGS) entry which is preliminary data.</text>
</comment>
<name>A0A2P7BMM2_9HYPH</name>
<dbReference type="OrthoDB" id="9807745at2"/>